<protein>
    <submittedName>
        <fullName evidence="4">Efflux RND transporter periplasmic adaptor subunit</fullName>
    </submittedName>
</protein>
<dbReference type="GO" id="GO:0015562">
    <property type="term" value="F:efflux transmembrane transporter activity"/>
    <property type="evidence" value="ECO:0007669"/>
    <property type="project" value="TreeGrafter"/>
</dbReference>
<dbReference type="KEGG" id="nli:G3M70_13230"/>
<dbReference type="EMBL" id="CP048685">
    <property type="protein sequence ID" value="QPJ62786.1"/>
    <property type="molecule type" value="Genomic_DNA"/>
</dbReference>
<dbReference type="Gene3D" id="2.40.50.100">
    <property type="match status" value="1"/>
</dbReference>
<gene>
    <name evidence="4" type="ORF">G3M70_13230</name>
</gene>
<dbReference type="Gene3D" id="2.40.420.20">
    <property type="match status" value="1"/>
</dbReference>
<dbReference type="InterPro" id="IPR058792">
    <property type="entry name" value="Beta-barrel_RND_2"/>
</dbReference>
<sequence>MFILFIVSLGLFFLDNEDFEVLARQTNEIGKLARPILDEARLWLASGQDTQQKIKPGKASKAVKVLVQPVRLISNNRIFEAVGTGRARLSLQVYPSVAEEVTQVLFKAGDRVSQGDLLVQLDDREEILAVRRAEIQLKNSRSLLNRYEKAVKEGAVPESEVDTARADFEAAKVALDQAKLALEDRRVKAPFDGVVGIPKIDPGQRITTTTIITSLDDRKILHVDFEVPEALAGALRNSQSKKRPITATTPAYPGRTFVATISAQESRVNADRRTILTRVSIENEEDLLRPGMSFTTRWTIPGKNYPTIPEIALQWGRHGSFVWLVRKKKAVQVPVQVIARKAGNVLVQGKLSIREPVVVEGIQRMRPGVPLQIVGEAES</sequence>
<dbReference type="Gene3D" id="1.10.287.470">
    <property type="entry name" value="Helix hairpin bin"/>
    <property type="match status" value="1"/>
</dbReference>
<dbReference type="PANTHER" id="PTHR30469:SF11">
    <property type="entry name" value="BLL4320 PROTEIN"/>
    <property type="match status" value="1"/>
</dbReference>
<reference evidence="4 5" key="1">
    <citation type="submission" date="2020-02" db="EMBL/GenBank/DDBJ databases">
        <title>Genomic and physiological characterization of two novel Nitrospinaceae genera.</title>
        <authorList>
            <person name="Mueller A.J."/>
            <person name="Jung M.-Y."/>
            <person name="Strachan C.R."/>
            <person name="Herbold C.W."/>
            <person name="Kirkegaard R.H."/>
            <person name="Daims H."/>
        </authorList>
    </citation>
    <scope>NUCLEOTIDE SEQUENCE [LARGE SCALE GENOMIC DNA]</scope>
    <source>
        <strain evidence="4">EB</strain>
    </source>
</reference>
<dbReference type="GO" id="GO:1990281">
    <property type="term" value="C:efflux pump complex"/>
    <property type="evidence" value="ECO:0007669"/>
    <property type="project" value="TreeGrafter"/>
</dbReference>
<organism evidence="4 5">
    <name type="scientific">Candidatus Nitronauta litoralis</name>
    <dbReference type="NCBI Taxonomy" id="2705533"/>
    <lineage>
        <taxon>Bacteria</taxon>
        <taxon>Pseudomonadati</taxon>
        <taxon>Nitrospinota/Tectimicrobiota group</taxon>
        <taxon>Nitrospinota</taxon>
        <taxon>Nitrospinia</taxon>
        <taxon>Nitrospinales</taxon>
        <taxon>Nitrospinaceae</taxon>
        <taxon>Candidatus Nitronauta</taxon>
    </lineage>
</organism>
<name>A0A7T0BXI0_9BACT</name>
<dbReference type="PANTHER" id="PTHR30469">
    <property type="entry name" value="MULTIDRUG RESISTANCE PROTEIN MDTA"/>
    <property type="match status" value="1"/>
</dbReference>
<proteinExistence type="inferred from homology"/>
<dbReference type="InterPro" id="IPR006143">
    <property type="entry name" value="RND_pump_MFP"/>
</dbReference>
<evidence type="ECO:0000313" key="5">
    <source>
        <dbReference type="Proteomes" id="UP000594688"/>
    </source>
</evidence>
<evidence type="ECO:0000259" key="2">
    <source>
        <dbReference type="Pfam" id="PF25917"/>
    </source>
</evidence>
<evidence type="ECO:0000313" key="4">
    <source>
        <dbReference type="EMBL" id="QPJ62786.1"/>
    </source>
</evidence>
<dbReference type="SUPFAM" id="SSF111369">
    <property type="entry name" value="HlyD-like secretion proteins"/>
    <property type="match status" value="1"/>
</dbReference>
<evidence type="ECO:0000259" key="3">
    <source>
        <dbReference type="Pfam" id="PF25954"/>
    </source>
</evidence>
<dbReference type="Pfam" id="PF25954">
    <property type="entry name" value="Beta-barrel_RND_2"/>
    <property type="match status" value="1"/>
</dbReference>
<accession>A0A7T0BXI0</accession>
<dbReference type="InterPro" id="IPR058625">
    <property type="entry name" value="MdtA-like_BSH"/>
</dbReference>
<dbReference type="NCBIfam" id="TIGR01730">
    <property type="entry name" value="RND_mfp"/>
    <property type="match status" value="1"/>
</dbReference>
<dbReference type="Proteomes" id="UP000594688">
    <property type="component" value="Chromosome"/>
</dbReference>
<dbReference type="Gene3D" id="2.40.30.170">
    <property type="match status" value="1"/>
</dbReference>
<comment type="similarity">
    <text evidence="1">Belongs to the membrane fusion protein (MFP) (TC 8.A.1) family.</text>
</comment>
<feature type="domain" description="CusB-like beta-barrel" evidence="3">
    <location>
        <begin position="223"/>
        <end position="299"/>
    </location>
</feature>
<feature type="domain" description="Multidrug resistance protein MdtA-like barrel-sandwich hybrid" evidence="2">
    <location>
        <begin position="92"/>
        <end position="209"/>
    </location>
</feature>
<evidence type="ECO:0000256" key="1">
    <source>
        <dbReference type="ARBA" id="ARBA00009477"/>
    </source>
</evidence>
<dbReference type="AlphaFoldDB" id="A0A7T0BXI0"/>
<dbReference type="Pfam" id="PF25917">
    <property type="entry name" value="BSH_RND"/>
    <property type="match status" value="1"/>
</dbReference>